<keyword evidence="2" id="KW-0812">Transmembrane</keyword>
<sequence length="1304" mass="152273">MRSKYPFEMGYFLDEHTLDCEYEWNSLCFVLRYAFDQFYLCSPEFRDNHSKLKVISELYWFQVEAIREGSDELALMLQAYRRLIEICEGMDPAYAQEVKMALDEMQTYQICGEHKPILSTLQLNEVDVSSLQRSLMSLETVEEDDATFEVVRFRDHELSPAHLTGHIGLPNPNQWMTLIFKVIIDYTRTFQKQNFALYPQFPSIEMTSRPLREFGSRHFIRVSFVEDDAGATRLTAATSAQEIQLARNLPYRWGAERDEIKEVLRDGIYLAGSFYTYFAQGGGMARDKQVWFIRPPDYPKLCSSFRGLKELYREAPMTFFRLQQGSCSFFPKPYSPSPNHTEYCITVLARRSAYFREYAIRWLGTFDERLACKLSTRRGLCFGRSTPTICIPREWVSVQNDVIHPLEGTREPEYNSTDGCGEISKDLMHMVVDTLKRGKRFYKRDAKNAPDSVVFPSAVQMRYGSAKGTLVMNPLLPDKTIILHKSQVKFEIPDPTETQLVLEILRMANPLPGSLNREFISIIEEIGLGADNVMQMIGLEDSLSNTSATRASFLRTRENRLNAGVSERDPILEHYASIQLTDNFRLLKDKYSFNLPDTYTLLGTYDCLGLLEPDEVYVSYKRDIVWEDLEKMFPEPQGEDRPEFIEPFSSDCRVGDVIIARNPCRCCGDVRRYKAVDVFRRLDRLEIPYDHQTYLALRCAYTGLICFPQTFTTKPPIPTCLAGGDLDGDTFWVSWNELLLTGIKNTYPIMEYKVHDGELNSSNYNDIDQSLKRLLPPMNHPIDDLERIIDIFRHEDINRERDFWPLMPIPPRTMELMRLIVVDRLIIEHTVESFFDFSMGVLGNDLKILGDMLHFDHSIVRELSRQNYFVVDADKTGWRRQNKNFRKMVTRLSHDNHLIPKLHPFNLSTFLHEEQAFNDVFISQSQRWAFYLMQLGRRFRSGSYGTNPNLPSLKATGNGEDDVGERMRRFEAWYKTIDGLVSEWMRKKGVSLQKRETKCLIDTETSTLEPTWLLSGYSNVYYDENFRYEKSYTDLLLYESKKATGMAYSSLLDKELELFRNQYGLGEDSTLDEIFHELLLRLIPNSRILPTALSNFMSTIFLMEEPKHLAEDILGLSSKGIEAQLPQAIDLFVKFYQELLQFTDSNWSGRKSDRYMALIKSYGFTTICYGGPSGIDKVRALIFYYLGYVTAIYHFYSFYRYYTEFRKRLCLEQRRVFDMYFSTTMPDQEELKVRVLSYETLELVFGRSSCMVELSTVRLEQDRVHRMEWLMIKRQFLRVIIFCQAIWDIFDEELCTLFRRAGRG</sequence>
<keyword evidence="2" id="KW-0472">Membrane</keyword>
<keyword evidence="1" id="KW-0694">RNA-binding</keyword>
<evidence type="ECO:0000259" key="3">
    <source>
        <dbReference type="Pfam" id="PF05183"/>
    </source>
</evidence>
<comment type="similarity">
    <text evidence="1">Belongs to the RdRP family.</text>
</comment>
<organism evidence="4 5">
    <name type="scientific">Giardia muris</name>
    <dbReference type="NCBI Taxonomy" id="5742"/>
    <lineage>
        <taxon>Eukaryota</taxon>
        <taxon>Metamonada</taxon>
        <taxon>Diplomonadida</taxon>
        <taxon>Hexamitidae</taxon>
        <taxon>Giardiinae</taxon>
        <taxon>Giardia</taxon>
    </lineage>
</organism>
<feature type="transmembrane region" description="Helical" evidence="2">
    <location>
        <begin position="1182"/>
        <end position="1199"/>
    </location>
</feature>
<keyword evidence="1 4" id="KW-0696">RNA-directed RNA polymerase</keyword>
<dbReference type="GO" id="GO:0003723">
    <property type="term" value="F:RNA binding"/>
    <property type="evidence" value="ECO:0007669"/>
    <property type="project" value="UniProtKB-KW"/>
</dbReference>
<dbReference type="GO" id="GO:0003968">
    <property type="term" value="F:RNA-directed RNA polymerase activity"/>
    <property type="evidence" value="ECO:0007669"/>
    <property type="project" value="UniProtKB-KW"/>
</dbReference>
<protein>
    <recommendedName>
        <fullName evidence="1">RNA-dependent RNA polymerase</fullName>
        <ecNumber evidence="1">2.7.7.48</ecNumber>
    </recommendedName>
</protein>
<feature type="domain" description="RDRP core" evidence="3">
    <location>
        <begin position="198"/>
        <end position="884"/>
    </location>
</feature>
<dbReference type="InterPro" id="IPR007855">
    <property type="entry name" value="RDRP"/>
</dbReference>
<dbReference type="PANTHER" id="PTHR23079:SF55">
    <property type="entry name" value="RNA-DIRECTED RNA POLYMERASE"/>
    <property type="match status" value="1"/>
</dbReference>
<evidence type="ECO:0000313" key="5">
    <source>
        <dbReference type="Proteomes" id="UP000315496"/>
    </source>
</evidence>
<dbReference type="GO" id="GO:0030422">
    <property type="term" value="P:siRNA processing"/>
    <property type="evidence" value="ECO:0007669"/>
    <property type="project" value="TreeGrafter"/>
</dbReference>
<name>A0A4Z1SZ45_GIAMU</name>
<reference evidence="4 5" key="1">
    <citation type="submission" date="2019-05" db="EMBL/GenBank/DDBJ databases">
        <title>The compact genome of Giardia muris reveals important steps in the evolution of intestinal protozoan parasites.</title>
        <authorList>
            <person name="Xu F."/>
            <person name="Jimenez-Gonzalez A."/>
            <person name="Einarsson E."/>
            <person name="Astvaldsson A."/>
            <person name="Peirasmaki D."/>
            <person name="Eckmann L."/>
            <person name="Andersson J.O."/>
            <person name="Svard S.G."/>
            <person name="Jerlstrom-Hultqvist J."/>
        </authorList>
    </citation>
    <scope>NUCLEOTIDE SEQUENCE [LARGE SCALE GENOMIC DNA]</scope>
    <source>
        <strain evidence="4 5">Roberts-Thomson</strain>
    </source>
</reference>
<dbReference type="InterPro" id="IPR057596">
    <property type="entry name" value="RDRP_core"/>
</dbReference>
<comment type="caution">
    <text evidence="4">The sequence shown here is derived from an EMBL/GenBank/DDBJ whole genome shotgun (WGS) entry which is preliminary data.</text>
</comment>
<dbReference type="EC" id="2.7.7.48" evidence="1"/>
<keyword evidence="1" id="KW-0548">Nucleotidyltransferase</keyword>
<dbReference type="OrthoDB" id="6513042at2759"/>
<dbReference type="EMBL" id="VDLU01000002">
    <property type="protein sequence ID" value="TNJ28758.1"/>
    <property type="molecule type" value="Genomic_DNA"/>
</dbReference>
<dbReference type="GO" id="GO:0031380">
    <property type="term" value="C:nuclear RNA-directed RNA polymerase complex"/>
    <property type="evidence" value="ECO:0007669"/>
    <property type="project" value="TreeGrafter"/>
</dbReference>
<dbReference type="VEuPathDB" id="GiardiaDB:GMRT_15651"/>
<dbReference type="PANTHER" id="PTHR23079">
    <property type="entry name" value="RNA-DEPENDENT RNA POLYMERASE"/>
    <property type="match status" value="1"/>
</dbReference>
<evidence type="ECO:0000256" key="2">
    <source>
        <dbReference type="SAM" id="Phobius"/>
    </source>
</evidence>
<gene>
    <name evidence="4" type="ORF">GMRT_15651</name>
</gene>
<keyword evidence="5" id="KW-1185">Reference proteome</keyword>
<evidence type="ECO:0000256" key="1">
    <source>
        <dbReference type="RuleBase" id="RU363098"/>
    </source>
</evidence>
<keyword evidence="2" id="KW-1133">Transmembrane helix</keyword>
<proteinExistence type="inferred from homology"/>
<dbReference type="Proteomes" id="UP000315496">
    <property type="component" value="Chromosome 2"/>
</dbReference>
<evidence type="ECO:0000313" key="4">
    <source>
        <dbReference type="EMBL" id="TNJ28758.1"/>
    </source>
</evidence>
<keyword evidence="1" id="KW-0808">Transferase</keyword>
<comment type="catalytic activity">
    <reaction evidence="1">
        <text>RNA(n) + a ribonucleoside 5'-triphosphate = RNA(n+1) + diphosphate</text>
        <dbReference type="Rhea" id="RHEA:21248"/>
        <dbReference type="Rhea" id="RHEA-COMP:14527"/>
        <dbReference type="Rhea" id="RHEA-COMP:17342"/>
        <dbReference type="ChEBI" id="CHEBI:33019"/>
        <dbReference type="ChEBI" id="CHEBI:61557"/>
        <dbReference type="ChEBI" id="CHEBI:140395"/>
        <dbReference type="EC" id="2.7.7.48"/>
    </reaction>
</comment>
<accession>A0A4Z1SZ45</accession>
<dbReference type="Pfam" id="PF05183">
    <property type="entry name" value="RdRP"/>
    <property type="match status" value="1"/>
</dbReference>